<evidence type="ECO:0000256" key="1">
    <source>
        <dbReference type="SAM" id="MobiDB-lite"/>
    </source>
</evidence>
<feature type="signal peptide" evidence="2">
    <location>
        <begin position="1"/>
        <end position="27"/>
    </location>
</feature>
<proteinExistence type="predicted"/>
<dbReference type="AlphaFoldDB" id="A0AAE0GTL0"/>
<evidence type="ECO:0008006" key="5">
    <source>
        <dbReference type="Google" id="ProtNLM"/>
    </source>
</evidence>
<reference evidence="3 4" key="1">
    <citation type="journal article" date="2015" name="Genome Biol. Evol.">
        <title>Comparative Genomics of a Bacterivorous Green Alga Reveals Evolutionary Causalities and Consequences of Phago-Mixotrophic Mode of Nutrition.</title>
        <authorList>
            <person name="Burns J.A."/>
            <person name="Paasch A."/>
            <person name="Narechania A."/>
            <person name="Kim E."/>
        </authorList>
    </citation>
    <scope>NUCLEOTIDE SEQUENCE [LARGE SCALE GENOMIC DNA]</scope>
    <source>
        <strain evidence="3 4">PLY_AMNH</strain>
    </source>
</reference>
<comment type="caution">
    <text evidence="3">The sequence shown here is derived from an EMBL/GenBank/DDBJ whole genome shotgun (WGS) entry which is preliminary data.</text>
</comment>
<keyword evidence="2" id="KW-0732">Signal</keyword>
<organism evidence="3 4">
    <name type="scientific">Cymbomonas tetramitiformis</name>
    <dbReference type="NCBI Taxonomy" id="36881"/>
    <lineage>
        <taxon>Eukaryota</taxon>
        <taxon>Viridiplantae</taxon>
        <taxon>Chlorophyta</taxon>
        <taxon>Pyramimonadophyceae</taxon>
        <taxon>Pyramimonadales</taxon>
        <taxon>Pyramimonadaceae</taxon>
        <taxon>Cymbomonas</taxon>
    </lineage>
</organism>
<evidence type="ECO:0000256" key="2">
    <source>
        <dbReference type="SAM" id="SignalP"/>
    </source>
</evidence>
<feature type="non-terminal residue" evidence="3">
    <location>
        <position position="73"/>
    </location>
</feature>
<keyword evidence="4" id="KW-1185">Reference proteome</keyword>
<feature type="chain" id="PRO_5042197424" description="Secreted protein" evidence="2">
    <location>
        <begin position="28"/>
        <end position="73"/>
    </location>
</feature>
<accession>A0AAE0GTL0</accession>
<name>A0AAE0GTL0_9CHLO</name>
<dbReference type="EMBL" id="LGRX02002521">
    <property type="protein sequence ID" value="KAK3284062.1"/>
    <property type="molecule type" value="Genomic_DNA"/>
</dbReference>
<dbReference type="Proteomes" id="UP001190700">
    <property type="component" value="Unassembled WGS sequence"/>
</dbReference>
<sequence>MLPLLRFRLFFLSGLFFLELFTCHSSALGLTRIWLKPFENDESSEHFAEKAVWHSHGDGTSGSCLPTEENDAS</sequence>
<protein>
    <recommendedName>
        <fullName evidence="5">Secreted protein</fullName>
    </recommendedName>
</protein>
<evidence type="ECO:0000313" key="3">
    <source>
        <dbReference type="EMBL" id="KAK3284062.1"/>
    </source>
</evidence>
<gene>
    <name evidence="3" type="ORF">CYMTET_8268</name>
</gene>
<feature type="region of interest" description="Disordered" evidence="1">
    <location>
        <begin position="51"/>
        <end position="73"/>
    </location>
</feature>
<evidence type="ECO:0000313" key="4">
    <source>
        <dbReference type="Proteomes" id="UP001190700"/>
    </source>
</evidence>